<evidence type="ECO:0000259" key="6">
    <source>
        <dbReference type="Pfam" id="PF07291"/>
    </source>
</evidence>
<keyword evidence="8" id="KW-1185">Reference proteome</keyword>
<dbReference type="InterPro" id="IPR009908">
    <property type="entry name" value="Methylamine_util_MauE"/>
</dbReference>
<dbReference type="STRING" id="156980.SAMN04489745_0185"/>
<evidence type="ECO:0000256" key="4">
    <source>
        <dbReference type="ARBA" id="ARBA00023136"/>
    </source>
</evidence>
<proteinExistence type="predicted"/>
<keyword evidence="3 5" id="KW-1133">Transmembrane helix</keyword>
<dbReference type="UniPathway" id="UPA00895"/>
<feature type="transmembrane region" description="Helical" evidence="5">
    <location>
        <begin position="14"/>
        <end position="35"/>
    </location>
</feature>
<dbReference type="Pfam" id="PF07291">
    <property type="entry name" value="MauE"/>
    <property type="match status" value="1"/>
</dbReference>
<dbReference type="AlphaFoldDB" id="A0A1H4JIL4"/>
<evidence type="ECO:0000256" key="2">
    <source>
        <dbReference type="ARBA" id="ARBA00022692"/>
    </source>
</evidence>
<dbReference type="Proteomes" id="UP000182652">
    <property type="component" value="Unassembled WGS sequence"/>
</dbReference>
<evidence type="ECO:0000256" key="1">
    <source>
        <dbReference type="ARBA" id="ARBA00004141"/>
    </source>
</evidence>
<evidence type="ECO:0000256" key="3">
    <source>
        <dbReference type="ARBA" id="ARBA00022989"/>
    </source>
</evidence>
<evidence type="ECO:0000313" key="7">
    <source>
        <dbReference type="EMBL" id="SEB45716.1"/>
    </source>
</evidence>
<feature type="transmembrane region" description="Helical" evidence="5">
    <location>
        <begin position="142"/>
        <end position="160"/>
    </location>
</feature>
<feature type="domain" description="Methylamine utilisation protein MauE" evidence="6">
    <location>
        <begin position="7"/>
        <end position="132"/>
    </location>
</feature>
<feature type="transmembrane region" description="Helical" evidence="5">
    <location>
        <begin position="74"/>
        <end position="96"/>
    </location>
</feature>
<dbReference type="GO" id="GO:0016020">
    <property type="term" value="C:membrane"/>
    <property type="evidence" value="ECO:0007669"/>
    <property type="project" value="UniProtKB-SubCell"/>
</dbReference>
<evidence type="ECO:0000256" key="5">
    <source>
        <dbReference type="SAM" id="Phobius"/>
    </source>
</evidence>
<name>A0A1H4JIL4_9MICC</name>
<evidence type="ECO:0000313" key="8">
    <source>
        <dbReference type="Proteomes" id="UP000182652"/>
    </source>
</evidence>
<accession>A0A1H4JIL4</accession>
<dbReference type="EMBL" id="FNSN01000003">
    <property type="protein sequence ID" value="SEB45716.1"/>
    <property type="molecule type" value="Genomic_DNA"/>
</dbReference>
<keyword evidence="2 5" id="KW-0812">Transmembrane</keyword>
<sequence length="165" mass="17672">MSVFLDELLTVCRFLVGGFFVWSGSSKFGNPAMFWSQIMGYQITGAGVSRVLAAVIPPLEFMCGLFFASGMLPLVPGIILLILLGVFCIAITVSLVRKADNDCGCGPKSSKVSPLHLVRNALLAALVVAGLFSPPLHYVGDYVVASCGALIIIGASIYRWRMLNR</sequence>
<dbReference type="GO" id="GO:0030416">
    <property type="term" value="P:methylamine metabolic process"/>
    <property type="evidence" value="ECO:0007669"/>
    <property type="project" value="InterPro"/>
</dbReference>
<reference evidence="7 8" key="1">
    <citation type="submission" date="2016-10" db="EMBL/GenBank/DDBJ databases">
        <authorList>
            <person name="de Groot N.N."/>
        </authorList>
    </citation>
    <scope>NUCLEOTIDE SEQUENCE [LARGE SCALE GENOMIC DNA]</scope>
    <source>
        <strain evidence="7 8">DSM 10495</strain>
    </source>
</reference>
<gene>
    <name evidence="7" type="ORF">SAMN04489745_0185</name>
</gene>
<keyword evidence="4 5" id="KW-0472">Membrane</keyword>
<feature type="transmembrane region" description="Helical" evidence="5">
    <location>
        <begin position="47"/>
        <end position="68"/>
    </location>
</feature>
<organism evidence="7 8">
    <name type="scientific">Arthrobacter woluwensis</name>
    <dbReference type="NCBI Taxonomy" id="156980"/>
    <lineage>
        <taxon>Bacteria</taxon>
        <taxon>Bacillati</taxon>
        <taxon>Actinomycetota</taxon>
        <taxon>Actinomycetes</taxon>
        <taxon>Micrococcales</taxon>
        <taxon>Micrococcaceae</taxon>
        <taxon>Arthrobacter</taxon>
    </lineage>
</organism>
<protein>
    <submittedName>
        <fullName evidence="7">Methylamine utilisation protein MauE</fullName>
    </submittedName>
</protein>
<feature type="transmembrane region" description="Helical" evidence="5">
    <location>
        <begin position="117"/>
        <end position="136"/>
    </location>
</feature>
<comment type="subcellular location">
    <subcellularLocation>
        <location evidence="1">Membrane</location>
        <topology evidence="1">Multi-pass membrane protein</topology>
    </subcellularLocation>
</comment>